<keyword evidence="3" id="KW-0597">Phosphoprotein</keyword>
<evidence type="ECO:0000313" key="13">
    <source>
        <dbReference type="Proteomes" id="UP000298438"/>
    </source>
</evidence>
<evidence type="ECO:0000256" key="8">
    <source>
        <dbReference type="ARBA" id="ARBA00023012"/>
    </source>
</evidence>
<evidence type="ECO:0000313" key="12">
    <source>
        <dbReference type="EMBL" id="TFW24677.1"/>
    </source>
</evidence>
<evidence type="ECO:0000256" key="4">
    <source>
        <dbReference type="ARBA" id="ARBA00022679"/>
    </source>
</evidence>
<evidence type="ECO:0000256" key="9">
    <source>
        <dbReference type="SAM" id="MobiDB-lite"/>
    </source>
</evidence>
<dbReference type="SMART" id="SM00387">
    <property type="entry name" value="HATPase_c"/>
    <property type="match status" value="1"/>
</dbReference>
<keyword evidence="6 12" id="KW-0418">Kinase</keyword>
<organism evidence="12 13">
    <name type="scientific">Zemynaea arenosa</name>
    <dbReference type="NCBI Taxonomy" id="2561931"/>
    <lineage>
        <taxon>Bacteria</taxon>
        <taxon>Pseudomonadati</taxon>
        <taxon>Pseudomonadota</taxon>
        <taxon>Betaproteobacteria</taxon>
        <taxon>Burkholderiales</taxon>
        <taxon>Oxalobacteraceae</taxon>
        <taxon>Telluria group</taxon>
        <taxon>Zemynaea</taxon>
    </lineage>
</organism>
<dbReference type="InterPro" id="IPR036890">
    <property type="entry name" value="HATPase_C_sf"/>
</dbReference>
<protein>
    <recommendedName>
        <fullName evidence="2">histidine kinase</fullName>
        <ecNumber evidence="2">2.7.13.3</ecNumber>
    </recommendedName>
</protein>
<dbReference type="RefSeq" id="WP_135206271.1">
    <property type="nucleotide sequence ID" value="NZ_SPVF01000083.1"/>
</dbReference>
<dbReference type="PROSITE" id="PS50109">
    <property type="entry name" value="HIS_KIN"/>
    <property type="match status" value="1"/>
</dbReference>
<dbReference type="GO" id="GO:0016020">
    <property type="term" value="C:membrane"/>
    <property type="evidence" value="ECO:0007669"/>
    <property type="project" value="InterPro"/>
</dbReference>
<comment type="caution">
    <text evidence="12">The sequence shown here is derived from an EMBL/GenBank/DDBJ whole genome shotgun (WGS) entry which is preliminary data.</text>
</comment>
<evidence type="ECO:0000256" key="7">
    <source>
        <dbReference type="ARBA" id="ARBA00022840"/>
    </source>
</evidence>
<dbReference type="InterPro" id="IPR005467">
    <property type="entry name" value="His_kinase_dom"/>
</dbReference>
<gene>
    <name evidence="12" type="ORF">E4L96_05795</name>
</gene>
<feature type="compositionally biased region" description="Basic and acidic residues" evidence="9">
    <location>
        <begin position="508"/>
        <end position="517"/>
    </location>
</feature>
<keyword evidence="10" id="KW-0472">Membrane</keyword>
<accession>A0A4Y9SLB6</accession>
<evidence type="ECO:0000256" key="6">
    <source>
        <dbReference type="ARBA" id="ARBA00022777"/>
    </source>
</evidence>
<feature type="domain" description="Histidine kinase" evidence="11">
    <location>
        <begin position="265"/>
        <end position="458"/>
    </location>
</feature>
<evidence type="ECO:0000256" key="1">
    <source>
        <dbReference type="ARBA" id="ARBA00000085"/>
    </source>
</evidence>
<dbReference type="SUPFAM" id="SSF55874">
    <property type="entry name" value="ATPase domain of HSP90 chaperone/DNA topoisomerase II/histidine kinase"/>
    <property type="match status" value="1"/>
</dbReference>
<dbReference type="GO" id="GO:0046983">
    <property type="term" value="F:protein dimerization activity"/>
    <property type="evidence" value="ECO:0007669"/>
    <property type="project" value="InterPro"/>
</dbReference>
<feature type="region of interest" description="Disordered" evidence="9">
    <location>
        <begin position="490"/>
        <end position="517"/>
    </location>
</feature>
<keyword evidence="8" id="KW-0902">Two-component regulatory system</keyword>
<keyword evidence="5" id="KW-0547">Nucleotide-binding</keyword>
<dbReference type="CDD" id="cd19410">
    <property type="entry name" value="HK9-like_sensor"/>
    <property type="match status" value="1"/>
</dbReference>
<keyword evidence="10" id="KW-1133">Transmembrane helix</keyword>
<dbReference type="EMBL" id="SPVF01000083">
    <property type="protein sequence ID" value="TFW24677.1"/>
    <property type="molecule type" value="Genomic_DNA"/>
</dbReference>
<keyword evidence="13" id="KW-1185">Reference proteome</keyword>
<dbReference type="Pfam" id="PF05227">
    <property type="entry name" value="CHASE3"/>
    <property type="match status" value="1"/>
</dbReference>
<evidence type="ECO:0000259" key="11">
    <source>
        <dbReference type="PROSITE" id="PS50109"/>
    </source>
</evidence>
<dbReference type="InterPro" id="IPR011712">
    <property type="entry name" value="Sig_transdc_His_kin_sub3_dim/P"/>
</dbReference>
<evidence type="ECO:0000256" key="5">
    <source>
        <dbReference type="ARBA" id="ARBA00022741"/>
    </source>
</evidence>
<dbReference type="Pfam" id="PF07730">
    <property type="entry name" value="HisKA_3"/>
    <property type="match status" value="1"/>
</dbReference>
<dbReference type="GO" id="GO:0005524">
    <property type="term" value="F:ATP binding"/>
    <property type="evidence" value="ECO:0007669"/>
    <property type="project" value="UniProtKB-KW"/>
</dbReference>
<dbReference type="Gene3D" id="3.30.565.10">
    <property type="entry name" value="Histidine kinase-like ATPase, C-terminal domain"/>
    <property type="match status" value="1"/>
</dbReference>
<evidence type="ECO:0000256" key="3">
    <source>
        <dbReference type="ARBA" id="ARBA00022553"/>
    </source>
</evidence>
<evidence type="ECO:0000256" key="10">
    <source>
        <dbReference type="SAM" id="Phobius"/>
    </source>
</evidence>
<dbReference type="InterPro" id="IPR003594">
    <property type="entry name" value="HATPase_dom"/>
</dbReference>
<reference evidence="12 13" key="1">
    <citation type="submission" date="2019-03" db="EMBL/GenBank/DDBJ databases">
        <title>Draft Genome Sequence of Massilia arenosa sp. nov., a Novel Massilia Species Isolated from a Sandy-loam Maize Soil.</title>
        <authorList>
            <person name="Raths R."/>
            <person name="Peta V."/>
            <person name="Bucking H."/>
        </authorList>
    </citation>
    <scope>NUCLEOTIDE SEQUENCE [LARGE SCALE GENOMIC DNA]</scope>
    <source>
        <strain evidence="12 13">MC02</strain>
    </source>
</reference>
<keyword evidence="4" id="KW-0808">Transferase</keyword>
<dbReference type="Proteomes" id="UP000298438">
    <property type="component" value="Unassembled WGS sequence"/>
</dbReference>
<dbReference type="InterPro" id="IPR007891">
    <property type="entry name" value="CHASE3"/>
</dbReference>
<dbReference type="Pfam" id="PF02518">
    <property type="entry name" value="HATPase_c"/>
    <property type="match status" value="1"/>
</dbReference>
<name>A0A4Y9SLB6_9BURK</name>
<dbReference type="CDD" id="cd16917">
    <property type="entry name" value="HATPase_UhpB-NarQ-NarX-like"/>
    <property type="match status" value="1"/>
</dbReference>
<evidence type="ECO:0000256" key="2">
    <source>
        <dbReference type="ARBA" id="ARBA00012438"/>
    </source>
</evidence>
<dbReference type="AlphaFoldDB" id="A0A4Y9SLB6"/>
<proteinExistence type="predicted"/>
<dbReference type="OrthoDB" id="9797605at2"/>
<keyword evidence="10" id="KW-0812">Transmembrane</keyword>
<keyword evidence="7" id="KW-0067">ATP-binding</keyword>
<dbReference type="InterPro" id="IPR050482">
    <property type="entry name" value="Sensor_HK_TwoCompSys"/>
</dbReference>
<comment type="catalytic activity">
    <reaction evidence="1">
        <text>ATP + protein L-histidine = ADP + protein N-phospho-L-histidine.</text>
        <dbReference type="EC" id="2.7.13.3"/>
    </reaction>
</comment>
<dbReference type="PANTHER" id="PTHR24421">
    <property type="entry name" value="NITRATE/NITRITE SENSOR PROTEIN NARX-RELATED"/>
    <property type="match status" value="1"/>
</dbReference>
<dbReference type="GO" id="GO:0000155">
    <property type="term" value="F:phosphorelay sensor kinase activity"/>
    <property type="evidence" value="ECO:0007669"/>
    <property type="project" value="InterPro"/>
</dbReference>
<dbReference type="Gene3D" id="1.20.5.1930">
    <property type="match status" value="1"/>
</dbReference>
<dbReference type="EC" id="2.7.13.3" evidence="2"/>
<feature type="transmembrane region" description="Helical" evidence="10">
    <location>
        <begin position="15"/>
        <end position="36"/>
    </location>
</feature>
<feature type="transmembrane region" description="Helical" evidence="10">
    <location>
        <begin position="191"/>
        <end position="212"/>
    </location>
</feature>
<dbReference type="PANTHER" id="PTHR24421:SF10">
    <property type="entry name" value="NITRATE_NITRITE SENSOR PROTEIN NARQ"/>
    <property type="match status" value="1"/>
</dbReference>
<sequence>MYITTHSTERPRLPLYATLLCLICVLILVANGVSLFHNMQSLREANALQTQSARVNDRLQYLNVVVTDAESSVRGYFLSGSDAYLGPWRAAPGEVNDALQELNKLLADSPSQQKNLTQLRNLLLRKMGLLGDAVNVYKDGGLNEIVKISEATDGKSIMDEVRLLVVIMVKEQNERLNARAATFYKEYQETIAMGIGISAGAIGTLLLFYQLVRASYATRVEAERALQHANENLEHIVEARTEQLSVLSRHLISVSEVEKARLARELHDEMGANLTAISMHIMAVAAKLKYPQPELASTLERARAVLTDTVELKRRIVEDLRPSLLDNLGLGAALDAYCKDFAATTGLACDVLITGDVDAAAPANAIAAFRIVQESLNNTAKYAQARNVTVCLEREDETLTLEISDDGVGIDADAASKPKSHGLIGMRERALLLGGSLKVQRGVNNVGTSVIAEIPLGAPGGSAAGGTTVLGPAGTTLAPTAAELLSELHPSAGDHIPSSPPYSTRRHTLPDLDGQVR</sequence>